<protein>
    <recommendedName>
        <fullName evidence="5">FAD-binding domain-containing protein</fullName>
    </recommendedName>
</protein>
<comment type="similarity">
    <text evidence="1">Belongs to the paxM FAD-dependent monooxygenase family.</text>
</comment>
<dbReference type="PANTHER" id="PTHR46720:SF3">
    <property type="entry name" value="FAD-BINDING DOMAIN-CONTAINING PROTEIN-RELATED"/>
    <property type="match status" value="1"/>
</dbReference>
<dbReference type="InterPro" id="IPR051104">
    <property type="entry name" value="FAD_monoxygenase"/>
</dbReference>
<evidence type="ECO:0000256" key="3">
    <source>
        <dbReference type="ARBA" id="ARBA00022827"/>
    </source>
</evidence>
<dbReference type="GO" id="GO:0044550">
    <property type="term" value="P:secondary metabolite biosynthetic process"/>
    <property type="evidence" value="ECO:0007669"/>
    <property type="project" value="TreeGrafter"/>
</dbReference>
<accession>A0AAE0NCT5</accession>
<dbReference type="SUPFAM" id="SSF54373">
    <property type="entry name" value="FAD-linked reductases, C-terminal domain"/>
    <property type="match status" value="1"/>
</dbReference>
<evidence type="ECO:0000313" key="7">
    <source>
        <dbReference type="Proteomes" id="UP001287356"/>
    </source>
</evidence>
<dbReference type="Pfam" id="PF01494">
    <property type="entry name" value="FAD_binding_3"/>
    <property type="match status" value="1"/>
</dbReference>
<dbReference type="EMBL" id="JAULSN010000002">
    <property type="protein sequence ID" value="KAK3378690.1"/>
    <property type="molecule type" value="Genomic_DNA"/>
</dbReference>
<reference evidence="6" key="2">
    <citation type="submission" date="2023-06" db="EMBL/GenBank/DDBJ databases">
        <authorList>
            <consortium name="Lawrence Berkeley National Laboratory"/>
            <person name="Haridas S."/>
            <person name="Hensen N."/>
            <person name="Bonometti L."/>
            <person name="Westerberg I."/>
            <person name="Brannstrom I.O."/>
            <person name="Guillou S."/>
            <person name="Cros-Aarteil S."/>
            <person name="Calhoun S."/>
            <person name="Kuo A."/>
            <person name="Mondo S."/>
            <person name="Pangilinan J."/>
            <person name="Riley R."/>
            <person name="Labutti K."/>
            <person name="Andreopoulos B."/>
            <person name="Lipzen A."/>
            <person name="Chen C."/>
            <person name="Yanf M."/>
            <person name="Daum C."/>
            <person name="Ng V."/>
            <person name="Clum A."/>
            <person name="Steindorff A."/>
            <person name="Ohm R."/>
            <person name="Martin F."/>
            <person name="Silar P."/>
            <person name="Natvig D."/>
            <person name="Lalanne C."/>
            <person name="Gautier V."/>
            <person name="Ament-Velasquez S.L."/>
            <person name="Kruys A."/>
            <person name="Hutchinson M.I."/>
            <person name="Powell A.J."/>
            <person name="Barry K."/>
            <person name="Miller A.N."/>
            <person name="Grigoriev I.V."/>
            <person name="Debuchy R."/>
            <person name="Gladieux P."/>
            <person name="Thoren M.H."/>
            <person name="Johannesson H."/>
        </authorList>
    </citation>
    <scope>NUCLEOTIDE SEQUENCE</scope>
    <source>
        <strain evidence="6">CBS 958.72</strain>
    </source>
</reference>
<dbReference type="InterPro" id="IPR002938">
    <property type="entry name" value="FAD-bd"/>
</dbReference>
<dbReference type="GO" id="GO:0016491">
    <property type="term" value="F:oxidoreductase activity"/>
    <property type="evidence" value="ECO:0007669"/>
    <property type="project" value="UniProtKB-KW"/>
</dbReference>
<keyword evidence="4" id="KW-0560">Oxidoreductase</keyword>
<dbReference type="SUPFAM" id="SSF51905">
    <property type="entry name" value="FAD/NAD(P)-binding domain"/>
    <property type="match status" value="1"/>
</dbReference>
<reference evidence="6" key="1">
    <citation type="journal article" date="2023" name="Mol. Phylogenet. Evol.">
        <title>Genome-scale phylogeny and comparative genomics of the fungal order Sordariales.</title>
        <authorList>
            <person name="Hensen N."/>
            <person name="Bonometti L."/>
            <person name="Westerberg I."/>
            <person name="Brannstrom I.O."/>
            <person name="Guillou S."/>
            <person name="Cros-Aarteil S."/>
            <person name="Calhoun S."/>
            <person name="Haridas S."/>
            <person name="Kuo A."/>
            <person name="Mondo S."/>
            <person name="Pangilinan J."/>
            <person name="Riley R."/>
            <person name="LaButti K."/>
            <person name="Andreopoulos B."/>
            <person name="Lipzen A."/>
            <person name="Chen C."/>
            <person name="Yan M."/>
            <person name="Daum C."/>
            <person name="Ng V."/>
            <person name="Clum A."/>
            <person name="Steindorff A."/>
            <person name="Ohm R.A."/>
            <person name="Martin F."/>
            <person name="Silar P."/>
            <person name="Natvig D.O."/>
            <person name="Lalanne C."/>
            <person name="Gautier V."/>
            <person name="Ament-Velasquez S.L."/>
            <person name="Kruys A."/>
            <person name="Hutchinson M.I."/>
            <person name="Powell A.J."/>
            <person name="Barry K."/>
            <person name="Miller A.N."/>
            <person name="Grigoriev I.V."/>
            <person name="Debuchy R."/>
            <person name="Gladieux P."/>
            <person name="Hiltunen Thoren M."/>
            <person name="Johannesson H."/>
        </authorList>
    </citation>
    <scope>NUCLEOTIDE SEQUENCE</scope>
    <source>
        <strain evidence="6">CBS 958.72</strain>
    </source>
</reference>
<keyword evidence="2" id="KW-0285">Flavoprotein</keyword>
<dbReference type="PANTHER" id="PTHR46720">
    <property type="entry name" value="HYDROXYLASE, PUTATIVE (AFU_ORTHOLOGUE AFUA_3G01460)-RELATED"/>
    <property type="match status" value="1"/>
</dbReference>
<evidence type="ECO:0000256" key="1">
    <source>
        <dbReference type="ARBA" id="ARBA00007992"/>
    </source>
</evidence>
<keyword evidence="7" id="KW-1185">Reference proteome</keyword>
<dbReference type="AlphaFoldDB" id="A0AAE0NCT5"/>
<dbReference type="GO" id="GO:0071949">
    <property type="term" value="F:FAD binding"/>
    <property type="evidence" value="ECO:0007669"/>
    <property type="project" value="InterPro"/>
</dbReference>
<organism evidence="6 7">
    <name type="scientific">Lasiosphaeria ovina</name>
    <dbReference type="NCBI Taxonomy" id="92902"/>
    <lineage>
        <taxon>Eukaryota</taxon>
        <taxon>Fungi</taxon>
        <taxon>Dikarya</taxon>
        <taxon>Ascomycota</taxon>
        <taxon>Pezizomycotina</taxon>
        <taxon>Sordariomycetes</taxon>
        <taxon>Sordariomycetidae</taxon>
        <taxon>Sordariales</taxon>
        <taxon>Lasiosphaeriaceae</taxon>
        <taxon>Lasiosphaeria</taxon>
    </lineage>
</organism>
<sequence length="465" mass="51077">MGLADIKTEEAETASPVPFRICIVGGGIGGLATALFLHYFCGRLGITVDVYEQATEYREHGAGMGLGVNATKLLHRIGLGEASNAISGTRDGIWFTIRRFDNSAEITTVSANDKGSVRYVAVSRADQLQIFLDAVKQRGAAKLHTTKRCKAVEDLGRVVRVKFEDGTSTDADLVIGCDGIHSAIRQQFIQDKAVYSGKVLYRGLVSMSELPQPWPLPSHAVMWVSPGKHLVAYPICANKTLNVVACVTKAEEDIPDLKESWINTCDRAEVEADFAEFDGLATKVISLLPARPSKWRINDRDPVPDWTFMGGKVALLGDAAHAMVPHQQAGAGQAVEDGYIIAKALTEYLLRSSSSNNNNNNNNNNQTSLRSWMELYQRVRLPRAQRVQETSRLAGDILQAQTPAMKSRAFDDNVPLLAEGVNSMMKWIFAEDVDVAFDKLKAEIVPPPPPPRKTWARRIAGWFCL</sequence>
<comment type="caution">
    <text evidence="6">The sequence shown here is derived from an EMBL/GenBank/DDBJ whole genome shotgun (WGS) entry which is preliminary data.</text>
</comment>
<evidence type="ECO:0000313" key="6">
    <source>
        <dbReference type="EMBL" id="KAK3378690.1"/>
    </source>
</evidence>
<feature type="domain" description="FAD-binding" evidence="5">
    <location>
        <begin position="21"/>
        <end position="349"/>
    </location>
</feature>
<name>A0AAE0NCT5_9PEZI</name>
<gene>
    <name evidence="6" type="ORF">B0T24DRAFT_137782</name>
</gene>
<proteinExistence type="inferred from homology"/>
<dbReference type="PRINTS" id="PR00420">
    <property type="entry name" value="RNGMNOXGNASE"/>
</dbReference>
<dbReference type="Proteomes" id="UP001287356">
    <property type="component" value="Unassembled WGS sequence"/>
</dbReference>
<evidence type="ECO:0000256" key="4">
    <source>
        <dbReference type="ARBA" id="ARBA00023002"/>
    </source>
</evidence>
<evidence type="ECO:0000259" key="5">
    <source>
        <dbReference type="Pfam" id="PF01494"/>
    </source>
</evidence>
<evidence type="ECO:0000256" key="2">
    <source>
        <dbReference type="ARBA" id="ARBA00022630"/>
    </source>
</evidence>
<dbReference type="Gene3D" id="3.50.50.60">
    <property type="entry name" value="FAD/NAD(P)-binding domain"/>
    <property type="match status" value="1"/>
</dbReference>
<keyword evidence="3" id="KW-0274">FAD</keyword>
<dbReference type="InterPro" id="IPR036188">
    <property type="entry name" value="FAD/NAD-bd_sf"/>
</dbReference>